<accession>A0ABY9T2E7</accession>
<feature type="region of interest" description="Disordered" evidence="1">
    <location>
        <begin position="25"/>
        <end position="58"/>
    </location>
</feature>
<keyword evidence="4" id="KW-1185">Reference proteome</keyword>
<feature type="chain" id="PRO_5045308479" description="Secreted protein" evidence="2">
    <location>
        <begin position="25"/>
        <end position="288"/>
    </location>
</feature>
<feature type="signal peptide" evidence="2">
    <location>
        <begin position="1"/>
        <end position="24"/>
    </location>
</feature>
<dbReference type="Proteomes" id="UP001256827">
    <property type="component" value="Chromosome"/>
</dbReference>
<dbReference type="EMBL" id="CP134050">
    <property type="protein sequence ID" value="WNC14287.1"/>
    <property type="molecule type" value="Genomic_DNA"/>
</dbReference>
<proteinExistence type="predicted"/>
<feature type="compositionally biased region" description="Basic and acidic residues" evidence="1">
    <location>
        <begin position="36"/>
        <end position="54"/>
    </location>
</feature>
<evidence type="ECO:0008006" key="5">
    <source>
        <dbReference type="Google" id="ProtNLM"/>
    </source>
</evidence>
<dbReference type="RefSeq" id="WP_310766228.1">
    <property type="nucleotide sequence ID" value="NZ_CP134050.1"/>
</dbReference>
<sequence length="288" mass="30998">MKTKRTIVSSLLILGLLAGCGNSAENGQEPGHGHAAGHEADHNQGEQHAGHGTEQKAPAANLKASVAFASGSAKAKENTELRVRITDQNGAPVNQFDISHEKLLHLIIVNRDLSYFSHIHPEFKGDGTFVIQTAFPAGGTYKVFADFKPAGGSGTTWSEWVDVGGTEGEHVPVTPDSSLVKQVDDKEIELSMSGVKAKEEVLLTFEIRDAKTKEGINDLEPYLGAVGHVVILSEDAGQYLHVHPLDEKATGPKAQFATSFPKSGIYKIWGQFQHKGKVFTVPFVVKVN</sequence>
<organism evidence="3 4">
    <name type="scientific">Brevibacillus brevis</name>
    <name type="common">Bacillus brevis</name>
    <dbReference type="NCBI Taxonomy" id="1393"/>
    <lineage>
        <taxon>Bacteria</taxon>
        <taxon>Bacillati</taxon>
        <taxon>Bacillota</taxon>
        <taxon>Bacilli</taxon>
        <taxon>Bacillales</taxon>
        <taxon>Paenibacillaceae</taxon>
        <taxon>Brevibacillus</taxon>
    </lineage>
</organism>
<name>A0ABY9T2E7_BREBE</name>
<evidence type="ECO:0000256" key="1">
    <source>
        <dbReference type="SAM" id="MobiDB-lite"/>
    </source>
</evidence>
<evidence type="ECO:0000313" key="4">
    <source>
        <dbReference type="Proteomes" id="UP001256827"/>
    </source>
</evidence>
<reference evidence="3 4" key="1">
    <citation type="submission" date="2023-09" db="EMBL/GenBank/DDBJ databases">
        <title>Complete Genome and Methylome dissection of Bacillus brevis NEB573 original source of BbsI restriction endonuclease.</title>
        <authorList>
            <person name="Fomenkov A."/>
            <person name="Roberts R.D."/>
        </authorList>
    </citation>
    <scope>NUCLEOTIDE SEQUENCE [LARGE SCALE GENOMIC DNA]</scope>
    <source>
        <strain evidence="3 4">NEB573</strain>
    </source>
</reference>
<gene>
    <name evidence="3" type="ORF">RGB73_27020</name>
</gene>
<dbReference type="PROSITE" id="PS51257">
    <property type="entry name" value="PROKAR_LIPOPROTEIN"/>
    <property type="match status" value="1"/>
</dbReference>
<evidence type="ECO:0000256" key="2">
    <source>
        <dbReference type="SAM" id="SignalP"/>
    </source>
</evidence>
<protein>
    <recommendedName>
        <fullName evidence="5">Secreted protein</fullName>
    </recommendedName>
</protein>
<keyword evidence="2" id="KW-0732">Signal</keyword>
<evidence type="ECO:0000313" key="3">
    <source>
        <dbReference type="EMBL" id="WNC14287.1"/>
    </source>
</evidence>